<gene>
    <name evidence="1" type="ORF">SDC9_149411</name>
</gene>
<name>A0A645EK99_9ZZZZ</name>
<dbReference type="AlphaFoldDB" id="A0A645EK99"/>
<evidence type="ECO:0000313" key="1">
    <source>
        <dbReference type="EMBL" id="MPN02197.1"/>
    </source>
</evidence>
<dbReference type="EMBL" id="VSSQ01048149">
    <property type="protein sequence ID" value="MPN02197.1"/>
    <property type="molecule type" value="Genomic_DNA"/>
</dbReference>
<comment type="caution">
    <text evidence="1">The sequence shown here is derived from an EMBL/GenBank/DDBJ whole genome shotgun (WGS) entry which is preliminary data.</text>
</comment>
<organism evidence="1">
    <name type="scientific">bioreactor metagenome</name>
    <dbReference type="NCBI Taxonomy" id="1076179"/>
    <lineage>
        <taxon>unclassified sequences</taxon>
        <taxon>metagenomes</taxon>
        <taxon>ecological metagenomes</taxon>
    </lineage>
</organism>
<protein>
    <submittedName>
        <fullName evidence="1">Uncharacterized protein</fullName>
    </submittedName>
</protein>
<proteinExistence type="predicted"/>
<sequence length="168" mass="18808">MHRVRCLVGDRVPGDTLHGFQHGFRRLPGALCQKLQPVVGGELFLQRRRRVAGHEFPLADNQNLIAYRLDLREDMGAENHGMFLGKCVDQLADLNHLPGIETHGGFVQNDDLWKTENGLSQAHPLAKALGEVADQPAGLIFQMGHGYGLTNLVFPFRLWNLLQLRAEL</sequence>
<accession>A0A645EK99</accession>
<reference evidence="1" key="1">
    <citation type="submission" date="2019-08" db="EMBL/GenBank/DDBJ databases">
        <authorList>
            <person name="Kucharzyk K."/>
            <person name="Murdoch R.W."/>
            <person name="Higgins S."/>
            <person name="Loffler F."/>
        </authorList>
    </citation>
    <scope>NUCLEOTIDE SEQUENCE</scope>
</reference>